<evidence type="ECO:0008006" key="4">
    <source>
        <dbReference type="Google" id="ProtNLM"/>
    </source>
</evidence>
<evidence type="ECO:0000256" key="1">
    <source>
        <dbReference type="SAM" id="MobiDB-lite"/>
    </source>
</evidence>
<dbReference type="SUPFAM" id="SSF53098">
    <property type="entry name" value="Ribonuclease H-like"/>
    <property type="match status" value="1"/>
</dbReference>
<keyword evidence="3" id="KW-1185">Reference proteome</keyword>
<dbReference type="AlphaFoldDB" id="A0A8B6FHR1"/>
<name>A0A8B6FHR1_MYTGA</name>
<comment type="caution">
    <text evidence="2">The sequence shown here is derived from an EMBL/GenBank/DDBJ whole genome shotgun (WGS) entry which is preliminary data.</text>
</comment>
<proteinExistence type="predicted"/>
<organism evidence="2 3">
    <name type="scientific">Mytilus galloprovincialis</name>
    <name type="common">Mediterranean mussel</name>
    <dbReference type="NCBI Taxonomy" id="29158"/>
    <lineage>
        <taxon>Eukaryota</taxon>
        <taxon>Metazoa</taxon>
        <taxon>Spiralia</taxon>
        <taxon>Lophotrochozoa</taxon>
        <taxon>Mollusca</taxon>
        <taxon>Bivalvia</taxon>
        <taxon>Autobranchia</taxon>
        <taxon>Pteriomorphia</taxon>
        <taxon>Mytilida</taxon>
        <taxon>Mytiloidea</taxon>
        <taxon>Mytilidae</taxon>
        <taxon>Mytilinae</taxon>
        <taxon>Mytilus</taxon>
    </lineage>
</organism>
<dbReference type="EMBL" id="UYJE01006780">
    <property type="protein sequence ID" value="VDI48838.1"/>
    <property type="molecule type" value="Genomic_DNA"/>
</dbReference>
<dbReference type="OrthoDB" id="6129167at2759"/>
<reference evidence="2" key="1">
    <citation type="submission" date="2018-11" db="EMBL/GenBank/DDBJ databases">
        <authorList>
            <person name="Alioto T."/>
            <person name="Alioto T."/>
        </authorList>
    </citation>
    <scope>NUCLEOTIDE SEQUENCE</scope>
</reference>
<gene>
    <name evidence="2" type="ORF">MGAL_10B047756</name>
</gene>
<evidence type="ECO:0000313" key="2">
    <source>
        <dbReference type="EMBL" id="VDI48838.1"/>
    </source>
</evidence>
<dbReference type="GO" id="GO:0003676">
    <property type="term" value="F:nucleic acid binding"/>
    <property type="evidence" value="ECO:0007669"/>
    <property type="project" value="InterPro"/>
</dbReference>
<evidence type="ECO:0000313" key="3">
    <source>
        <dbReference type="Proteomes" id="UP000596742"/>
    </source>
</evidence>
<feature type="region of interest" description="Disordered" evidence="1">
    <location>
        <begin position="92"/>
        <end position="123"/>
    </location>
</feature>
<dbReference type="InterPro" id="IPR036397">
    <property type="entry name" value="RNaseH_sf"/>
</dbReference>
<dbReference type="InterPro" id="IPR012337">
    <property type="entry name" value="RNaseH-like_sf"/>
</dbReference>
<protein>
    <recommendedName>
        <fullName evidence="4">RNase H type-1 domain-containing protein</fullName>
    </recommendedName>
</protein>
<accession>A0A8B6FHR1</accession>
<dbReference type="Proteomes" id="UP000596742">
    <property type="component" value="Unassembled WGS sequence"/>
</dbReference>
<feature type="compositionally biased region" description="Polar residues" evidence="1">
    <location>
        <begin position="92"/>
        <end position="115"/>
    </location>
</feature>
<dbReference type="Gene3D" id="3.30.420.10">
    <property type="entry name" value="Ribonuclease H-like superfamily/Ribonuclease H"/>
    <property type="match status" value="1"/>
</dbReference>
<sequence length="123" mass="13477">MLEEEYPSETWVRVYTDGSATNATSKGEASIYIKYPNGDQQSEAIPTGLHCANYKAVEEALTHAAHSIKNKIDNTTQVVFLTGALSATSFEERQATSTPTSFKQHQKSDNSTSVDPFTLWSLG</sequence>